<dbReference type="PRINTS" id="PR00606">
    <property type="entry name" value="CYTCHROMECID"/>
</dbReference>
<evidence type="ECO:0000256" key="4">
    <source>
        <dbReference type="ARBA" id="ARBA00022982"/>
    </source>
</evidence>
<dbReference type="EMBL" id="CP041166">
    <property type="protein sequence ID" value="QFR43007.1"/>
    <property type="molecule type" value="Genomic_DNA"/>
</dbReference>
<organism evidence="8 9">
    <name type="scientific">Sulfurimonas xiamenensis</name>
    <dbReference type="NCBI Taxonomy" id="2590021"/>
    <lineage>
        <taxon>Bacteria</taxon>
        <taxon>Pseudomonadati</taxon>
        <taxon>Campylobacterota</taxon>
        <taxon>Epsilonproteobacteria</taxon>
        <taxon>Campylobacterales</taxon>
        <taxon>Sulfurimonadaceae</taxon>
        <taxon>Sulfurimonas</taxon>
    </lineage>
</organism>
<dbReference type="Proteomes" id="UP000326061">
    <property type="component" value="Chromosome"/>
</dbReference>
<evidence type="ECO:0000256" key="5">
    <source>
        <dbReference type="ARBA" id="ARBA00023004"/>
    </source>
</evidence>
<accession>A0AAJ4A339</accession>
<feature type="domain" description="Cytochrome c" evidence="7">
    <location>
        <begin position="23"/>
        <end position="132"/>
    </location>
</feature>
<dbReference type="GO" id="GO:0005506">
    <property type="term" value="F:iron ion binding"/>
    <property type="evidence" value="ECO:0007669"/>
    <property type="project" value="InterPro"/>
</dbReference>
<dbReference type="PROSITE" id="PS51257">
    <property type="entry name" value="PROKAR_LIPOPROTEIN"/>
    <property type="match status" value="1"/>
</dbReference>
<keyword evidence="9" id="KW-1185">Reference proteome</keyword>
<dbReference type="InterPro" id="IPR002324">
    <property type="entry name" value="Cyt_c_ID"/>
</dbReference>
<dbReference type="PANTHER" id="PTHR33751:SF1">
    <property type="entry name" value="CBB3-TYPE CYTOCHROME C OXIDASE SUBUNIT FIXP"/>
    <property type="match status" value="1"/>
</dbReference>
<keyword evidence="3 6" id="KW-0479">Metal-binding</keyword>
<dbReference type="InterPro" id="IPR050597">
    <property type="entry name" value="Cytochrome_c_Oxidase_Subunit"/>
</dbReference>
<evidence type="ECO:0000256" key="3">
    <source>
        <dbReference type="ARBA" id="ARBA00022723"/>
    </source>
</evidence>
<reference evidence="9" key="1">
    <citation type="submission" date="2019-06" db="EMBL/GenBank/DDBJ databases">
        <title>Sulfurimonas gotlandica sp. nov., a chemoautotrophic and psychrotolerant epsilonproteobacterium isolated from a pelagic redoxcline, and an emended description of the genus Sulfurimonas.</title>
        <authorList>
            <person name="Wang S."/>
            <person name="Jiang L."/>
            <person name="Shao Z."/>
        </authorList>
    </citation>
    <scope>NUCLEOTIDE SEQUENCE [LARGE SCALE GENOMIC DNA]</scope>
    <source>
        <strain evidence="9">1-1N</strain>
    </source>
</reference>
<dbReference type="InterPro" id="IPR009056">
    <property type="entry name" value="Cyt_c-like_dom"/>
</dbReference>
<dbReference type="KEGG" id="suln:FJR47_03435"/>
<dbReference type="InterPro" id="IPR036909">
    <property type="entry name" value="Cyt_c-like_dom_sf"/>
</dbReference>
<gene>
    <name evidence="8" type="ORF">FJR47_03435</name>
</gene>
<dbReference type="Pfam" id="PF00034">
    <property type="entry name" value="Cytochrom_C"/>
    <property type="match status" value="1"/>
</dbReference>
<sequence length="232" mass="26446">MILKYTILFAALFFTACIDNKPEKNLDGKKLLEQKCASCHDLTMPPLLSPNEPAPPIMSVSFHVYDFVKPNDESQRFNTAVEFVVDYVKEPSFEKSICDKESLKQYGLMPSQKEKVTDDETRAIAKYMFTHYTQQNLSEAMKAKAKYDALPQGEKIALKNNCLGCHKVDKDLVGPSFKSIQEKFISSKSAMKESIKNGSKGKWENFRAMMPSYKQLTDEELETLSEWIINLS</sequence>
<evidence type="ECO:0000313" key="8">
    <source>
        <dbReference type="EMBL" id="QFR43007.1"/>
    </source>
</evidence>
<dbReference type="PROSITE" id="PS51007">
    <property type="entry name" value="CYTC"/>
    <property type="match status" value="2"/>
</dbReference>
<evidence type="ECO:0000256" key="1">
    <source>
        <dbReference type="ARBA" id="ARBA00022448"/>
    </source>
</evidence>
<protein>
    <submittedName>
        <fullName evidence="8">C-type cytochrome</fullName>
    </submittedName>
</protein>
<dbReference type="RefSeq" id="WP_152299070.1">
    <property type="nucleotide sequence ID" value="NZ_CP041166.1"/>
</dbReference>
<dbReference type="SUPFAM" id="SSF46626">
    <property type="entry name" value="Cytochrome c"/>
    <property type="match status" value="2"/>
</dbReference>
<keyword evidence="5 6" id="KW-0408">Iron</keyword>
<evidence type="ECO:0000259" key="7">
    <source>
        <dbReference type="PROSITE" id="PS51007"/>
    </source>
</evidence>
<dbReference type="PANTHER" id="PTHR33751">
    <property type="entry name" value="CBB3-TYPE CYTOCHROME C OXIDASE SUBUNIT FIXP"/>
    <property type="match status" value="1"/>
</dbReference>
<evidence type="ECO:0000256" key="2">
    <source>
        <dbReference type="ARBA" id="ARBA00022617"/>
    </source>
</evidence>
<comment type="PTM">
    <text evidence="6">Binds 1 heme c group covalently per subunit.</text>
</comment>
<dbReference type="GO" id="GO:0020037">
    <property type="term" value="F:heme binding"/>
    <property type="evidence" value="ECO:0007669"/>
    <property type="project" value="InterPro"/>
</dbReference>
<dbReference type="Gene3D" id="1.10.760.10">
    <property type="entry name" value="Cytochrome c-like domain"/>
    <property type="match status" value="2"/>
</dbReference>
<feature type="domain" description="Cytochrome c" evidence="7">
    <location>
        <begin position="148"/>
        <end position="232"/>
    </location>
</feature>
<feature type="binding site" description="covalent" evidence="6">
    <location>
        <position position="166"/>
    </location>
    <ligand>
        <name>heme c</name>
        <dbReference type="ChEBI" id="CHEBI:61717"/>
    </ligand>
</feature>
<dbReference type="AlphaFoldDB" id="A0AAJ4A339"/>
<keyword evidence="4" id="KW-0249">Electron transport</keyword>
<feature type="binding site" description="covalent" evidence="6">
    <location>
        <position position="210"/>
    </location>
    <ligand>
        <name>heme c</name>
        <dbReference type="ChEBI" id="CHEBI:61717"/>
    </ligand>
</feature>
<keyword evidence="2 6" id="KW-0349">Heme</keyword>
<feature type="binding site" description="covalent" evidence="6">
    <location>
        <position position="162"/>
    </location>
    <ligand>
        <name>heme c</name>
        <dbReference type="ChEBI" id="CHEBI:61717"/>
    </ligand>
</feature>
<evidence type="ECO:0000256" key="6">
    <source>
        <dbReference type="PIRSR" id="PIRSR602324-1"/>
    </source>
</evidence>
<name>A0AAJ4A339_9BACT</name>
<proteinExistence type="predicted"/>
<dbReference type="GO" id="GO:0009055">
    <property type="term" value="F:electron transfer activity"/>
    <property type="evidence" value="ECO:0007669"/>
    <property type="project" value="InterPro"/>
</dbReference>
<keyword evidence="1" id="KW-0813">Transport</keyword>
<evidence type="ECO:0000313" key="9">
    <source>
        <dbReference type="Proteomes" id="UP000326061"/>
    </source>
</evidence>